<dbReference type="GO" id="GO:0047596">
    <property type="term" value="F:6-methylsalicylate decarboxylase activity"/>
    <property type="evidence" value="ECO:0007669"/>
    <property type="project" value="UniProtKB-EC"/>
</dbReference>
<keyword evidence="3" id="KW-0456">Lyase</keyword>
<gene>
    <name evidence="7" type="ORF">GCM10018793_69420</name>
</gene>
<protein>
    <recommendedName>
        <fullName evidence="5">6-methylsalicylate decarboxylase</fullName>
        <ecNumber evidence="5">4.1.1.52</ecNumber>
    </recommendedName>
</protein>
<dbReference type="PANTHER" id="PTHR21240:SF29">
    <property type="entry name" value="AMIDOHYDROLASE-RELATED DOMAIN-CONTAINING PROTEIN"/>
    <property type="match status" value="1"/>
</dbReference>
<keyword evidence="2" id="KW-0862">Zinc</keyword>
<dbReference type="Pfam" id="PF04909">
    <property type="entry name" value="Amidohydro_2"/>
    <property type="match status" value="1"/>
</dbReference>
<keyword evidence="1" id="KW-0479">Metal-binding</keyword>
<evidence type="ECO:0000259" key="6">
    <source>
        <dbReference type="Pfam" id="PF04909"/>
    </source>
</evidence>
<keyword evidence="8" id="KW-1185">Reference proteome</keyword>
<dbReference type="InterPro" id="IPR006680">
    <property type="entry name" value="Amidohydro-rel"/>
</dbReference>
<comment type="caution">
    <text evidence="7">The sequence shown here is derived from an EMBL/GenBank/DDBJ whole genome shotgun (WGS) entry which is preliminary data.</text>
</comment>
<name>A0A919LCQ0_9ACTN</name>
<evidence type="ECO:0000313" key="7">
    <source>
        <dbReference type="EMBL" id="GHH88721.1"/>
    </source>
</evidence>
<sequence>MPDNGIIDVHAHFTTPRYTAAAKAAGHRRPDGMPEEYWPLWSPAQHLELMDRAGISRSLLSLSSPGPALGGEGRRVAREANEAAAEAVRDHPDRFGLLACLPLPDTEAALDEISHAYDHLPVSGVVLLTNAGGRYFADPAFDDVLRELSRRKAVVLLHPTSCQGHESLAVGRPRPMVEFLFDTARAVVDYVLSGGVQRFPGLRLIVPHAGGVLPLLAERVELFRSIAGEPPERTTVTEDLRSFYYDLAGTPDATQLAALAAVSSPEHLLYGSDYAWTRLEAVLAALDRLDAAWTTQYPGPWRERTTRNARALLDGDSA</sequence>
<dbReference type="EC" id="4.1.1.52" evidence="5"/>
<dbReference type="Proteomes" id="UP000603708">
    <property type="component" value="Unassembled WGS sequence"/>
</dbReference>
<organism evidence="7 8">
    <name type="scientific">Streptomyces sulfonofaciens</name>
    <dbReference type="NCBI Taxonomy" id="68272"/>
    <lineage>
        <taxon>Bacteria</taxon>
        <taxon>Bacillati</taxon>
        <taxon>Actinomycetota</taxon>
        <taxon>Actinomycetes</taxon>
        <taxon>Kitasatosporales</taxon>
        <taxon>Streptomycetaceae</taxon>
        <taxon>Streptomyces</taxon>
    </lineage>
</organism>
<dbReference type="GO" id="GO:0005829">
    <property type="term" value="C:cytosol"/>
    <property type="evidence" value="ECO:0007669"/>
    <property type="project" value="TreeGrafter"/>
</dbReference>
<comment type="catalytic activity">
    <reaction evidence="4">
        <text>6-methylsalicylate + H(+) = 3-methylphenol + CO2</text>
        <dbReference type="Rhea" id="RHEA:23112"/>
        <dbReference type="ChEBI" id="CHEBI:15378"/>
        <dbReference type="ChEBI" id="CHEBI:16526"/>
        <dbReference type="ChEBI" id="CHEBI:17231"/>
        <dbReference type="ChEBI" id="CHEBI:36658"/>
        <dbReference type="EC" id="4.1.1.52"/>
    </reaction>
    <physiologicalReaction direction="left-to-right" evidence="4">
        <dbReference type="Rhea" id="RHEA:23113"/>
    </physiologicalReaction>
</comment>
<accession>A0A919LCQ0</accession>
<feature type="domain" description="Amidohydrolase-related" evidence="6">
    <location>
        <begin position="7"/>
        <end position="305"/>
    </location>
</feature>
<dbReference type="RefSeq" id="WP_189939052.1">
    <property type="nucleotide sequence ID" value="NZ_BNCD01000041.1"/>
</dbReference>
<dbReference type="PANTHER" id="PTHR21240">
    <property type="entry name" value="2-AMINO-3-CARBOXYLMUCONATE-6-SEMIALDEHYDE DECARBOXYLASE"/>
    <property type="match status" value="1"/>
</dbReference>
<dbReference type="EMBL" id="BNCD01000041">
    <property type="protein sequence ID" value="GHH88721.1"/>
    <property type="molecule type" value="Genomic_DNA"/>
</dbReference>
<evidence type="ECO:0000313" key="8">
    <source>
        <dbReference type="Proteomes" id="UP000603708"/>
    </source>
</evidence>
<evidence type="ECO:0000256" key="5">
    <source>
        <dbReference type="ARBA" id="ARBA00038889"/>
    </source>
</evidence>
<dbReference type="Gene3D" id="3.20.20.140">
    <property type="entry name" value="Metal-dependent hydrolases"/>
    <property type="match status" value="1"/>
</dbReference>
<evidence type="ECO:0000256" key="2">
    <source>
        <dbReference type="ARBA" id="ARBA00022833"/>
    </source>
</evidence>
<proteinExistence type="predicted"/>
<dbReference type="GO" id="GO:0046872">
    <property type="term" value="F:metal ion binding"/>
    <property type="evidence" value="ECO:0007669"/>
    <property type="project" value="UniProtKB-KW"/>
</dbReference>
<evidence type="ECO:0000256" key="4">
    <source>
        <dbReference type="ARBA" id="ARBA00036832"/>
    </source>
</evidence>
<dbReference type="InterPro" id="IPR032465">
    <property type="entry name" value="ACMSD"/>
</dbReference>
<dbReference type="SUPFAM" id="SSF51556">
    <property type="entry name" value="Metallo-dependent hydrolases"/>
    <property type="match status" value="1"/>
</dbReference>
<evidence type="ECO:0000256" key="1">
    <source>
        <dbReference type="ARBA" id="ARBA00022723"/>
    </source>
</evidence>
<evidence type="ECO:0000256" key="3">
    <source>
        <dbReference type="ARBA" id="ARBA00023239"/>
    </source>
</evidence>
<reference evidence="7" key="1">
    <citation type="journal article" date="2014" name="Int. J. Syst. Evol. Microbiol.">
        <title>Complete genome sequence of Corynebacterium casei LMG S-19264T (=DSM 44701T), isolated from a smear-ripened cheese.</title>
        <authorList>
            <consortium name="US DOE Joint Genome Institute (JGI-PGF)"/>
            <person name="Walter F."/>
            <person name="Albersmeier A."/>
            <person name="Kalinowski J."/>
            <person name="Ruckert C."/>
        </authorList>
    </citation>
    <scope>NUCLEOTIDE SEQUENCE</scope>
    <source>
        <strain evidence="7">JCM 5069</strain>
    </source>
</reference>
<reference evidence="7" key="2">
    <citation type="submission" date="2020-09" db="EMBL/GenBank/DDBJ databases">
        <authorList>
            <person name="Sun Q."/>
            <person name="Ohkuma M."/>
        </authorList>
    </citation>
    <scope>NUCLEOTIDE SEQUENCE</scope>
    <source>
        <strain evidence="7">JCM 5069</strain>
    </source>
</reference>
<dbReference type="GO" id="GO:0016787">
    <property type="term" value="F:hydrolase activity"/>
    <property type="evidence" value="ECO:0007669"/>
    <property type="project" value="InterPro"/>
</dbReference>
<dbReference type="AlphaFoldDB" id="A0A919LCQ0"/>
<dbReference type="InterPro" id="IPR032466">
    <property type="entry name" value="Metal_Hydrolase"/>
</dbReference>
<dbReference type="GO" id="GO:0019748">
    <property type="term" value="P:secondary metabolic process"/>
    <property type="evidence" value="ECO:0007669"/>
    <property type="project" value="TreeGrafter"/>
</dbReference>